<accession>A0A0E9TY73</accession>
<evidence type="ECO:0000313" key="1">
    <source>
        <dbReference type="EMBL" id="JAH58491.1"/>
    </source>
</evidence>
<reference evidence="1" key="2">
    <citation type="journal article" date="2015" name="Fish Shellfish Immunol.">
        <title>Early steps in the European eel (Anguilla anguilla)-Vibrio vulnificus interaction in the gills: Role of the RtxA13 toxin.</title>
        <authorList>
            <person name="Callol A."/>
            <person name="Pajuelo D."/>
            <person name="Ebbesson L."/>
            <person name="Teles M."/>
            <person name="MacKenzie S."/>
            <person name="Amaro C."/>
        </authorList>
    </citation>
    <scope>NUCLEOTIDE SEQUENCE</scope>
</reference>
<sequence length="21" mass="2598">MYLVKYNRAETQSPTHQVYRL</sequence>
<reference evidence="1" key="1">
    <citation type="submission" date="2014-11" db="EMBL/GenBank/DDBJ databases">
        <authorList>
            <person name="Amaro Gonzalez C."/>
        </authorList>
    </citation>
    <scope>NUCLEOTIDE SEQUENCE</scope>
</reference>
<dbReference type="AlphaFoldDB" id="A0A0E9TY73"/>
<dbReference type="EMBL" id="GBXM01050086">
    <property type="protein sequence ID" value="JAH58491.1"/>
    <property type="molecule type" value="Transcribed_RNA"/>
</dbReference>
<protein>
    <submittedName>
        <fullName evidence="1">Uncharacterized protein</fullName>
    </submittedName>
</protein>
<proteinExistence type="predicted"/>
<organism evidence="1">
    <name type="scientific">Anguilla anguilla</name>
    <name type="common">European freshwater eel</name>
    <name type="synonym">Muraena anguilla</name>
    <dbReference type="NCBI Taxonomy" id="7936"/>
    <lineage>
        <taxon>Eukaryota</taxon>
        <taxon>Metazoa</taxon>
        <taxon>Chordata</taxon>
        <taxon>Craniata</taxon>
        <taxon>Vertebrata</taxon>
        <taxon>Euteleostomi</taxon>
        <taxon>Actinopterygii</taxon>
        <taxon>Neopterygii</taxon>
        <taxon>Teleostei</taxon>
        <taxon>Anguilliformes</taxon>
        <taxon>Anguillidae</taxon>
        <taxon>Anguilla</taxon>
    </lineage>
</organism>
<name>A0A0E9TY73_ANGAN</name>